<dbReference type="AlphaFoldDB" id="O00814"/>
<dbReference type="GO" id="GO:0004674">
    <property type="term" value="F:protein serine/threonine kinase activity"/>
    <property type="evidence" value="ECO:0007669"/>
    <property type="project" value="UniProtKB-KW"/>
</dbReference>
<proteinExistence type="predicted"/>
<name>O00814_TRIFO</name>
<feature type="region of interest" description="Disordered" evidence="1">
    <location>
        <begin position="121"/>
        <end position="269"/>
    </location>
</feature>
<feature type="compositionally biased region" description="Low complexity" evidence="1">
    <location>
        <begin position="255"/>
        <end position="269"/>
    </location>
</feature>
<keyword evidence="2" id="KW-0723">Serine/threonine-protein kinase</keyword>
<organism evidence="2">
    <name type="scientific">Tritrichomonas foetus</name>
    <name type="common">Trichomonas foetus</name>
    <name type="synonym">Tritrichomonas suis</name>
    <dbReference type="NCBI Taxonomy" id="56690"/>
    <lineage>
        <taxon>Eukaryota</taxon>
        <taxon>Metamonada</taxon>
        <taxon>Parabasalia</taxon>
        <taxon>Tritrichomonadida</taxon>
        <taxon>Tritrichomonadidae</taxon>
        <taxon>Tritrichomonas</taxon>
    </lineage>
</organism>
<evidence type="ECO:0000313" key="2">
    <source>
        <dbReference type="EMBL" id="AAB51119.1"/>
    </source>
</evidence>
<feature type="compositionally biased region" description="Low complexity" evidence="1">
    <location>
        <begin position="181"/>
        <end position="194"/>
    </location>
</feature>
<feature type="compositionally biased region" description="Polar residues" evidence="1">
    <location>
        <begin position="1"/>
        <end position="11"/>
    </location>
</feature>
<feature type="non-terminal residue" evidence="2">
    <location>
        <position position="269"/>
    </location>
</feature>
<feature type="region of interest" description="Disordered" evidence="1">
    <location>
        <begin position="1"/>
        <end position="26"/>
    </location>
</feature>
<evidence type="ECO:0000256" key="1">
    <source>
        <dbReference type="SAM" id="MobiDB-lite"/>
    </source>
</evidence>
<feature type="region of interest" description="Disordered" evidence="1">
    <location>
        <begin position="43"/>
        <end position="79"/>
    </location>
</feature>
<accession>O00814</accession>
<feature type="compositionally biased region" description="Polar residues" evidence="1">
    <location>
        <begin position="128"/>
        <end position="145"/>
    </location>
</feature>
<keyword evidence="2" id="KW-0808">Transferase</keyword>
<protein>
    <submittedName>
        <fullName evidence="2">Serine/threonine protein kinase</fullName>
    </submittedName>
</protein>
<keyword evidence="2" id="KW-0418">Kinase</keyword>
<feature type="compositionally biased region" description="Basic and acidic residues" evidence="1">
    <location>
        <begin position="209"/>
        <end position="219"/>
    </location>
</feature>
<dbReference type="EMBL" id="U66072">
    <property type="protein sequence ID" value="AAB51119.1"/>
    <property type="molecule type" value="Genomic_DNA"/>
</dbReference>
<sequence>MYTSRFSSQKSRNYDSVRNMPHDSNRKMLDETFYKAMNKLENPRSSNFRVKDTPSMLPYSGMKPRQTSGTRETERTRSPKFSLKISSNVSHFNASKNTDFTSTISKEIRTSKFPISTTSYLSSNISSGFSRRTNDNNYNSSSQHLNFEDDDKNDYISKQPFKFESPPKKQRAESFSYKRQNTATNTTMNTHNYNSRAGDPGTLRFNAKSPEKTEIRYSKNPESPLKSPRNEDLSPRRFGPTTSGHVSPEREKFSSPRYSPGRRSSFNEA</sequence>
<feature type="compositionally biased region" description="Basic and acidic residues" evidence="1">
    <location>
        <begin position="12"/>
        <end position="26"/>
    </location>
</feature>
<reference evidence="2" key="1">
    <citation type="submission" date="1996-08" db="EMBL/GenBank/DDBJ databases">
        <title>Analysis of selected genes from Tritrichomonas foetus.</title>
        <authorList>
            <person name="Granger B.L."/>
            <person name="Warwood S.J."/>
        </authorList>
    </citation>
    <scope>NUCLEOTIDE SEQUENCE</scope>
    <source>
        <strain evidence="2">MT85-330.1</strain>
    </source>
</reference>